<gene>
    <name evidence="2" type="ORF">CLV35_2653</name>
</gene>
<accession>A0A420XM13</accession>
<evidence type="ECO:0000313" key="3">
    <source>
        <dbReference type="Proteomes" id="UP000281955"/>
    </source>
</evidence>
<feature type="domain" description="HipA-like kinase" evidence="1">
    <location>
        <begin position="19"/>
        <end position="253"/>
    </location>
</feature>
<evidence type="ECO:0000259" key="1">
    <source>
        <dbReference type="Pfam" id="PF20613"/>
    </source>
</evidence>
<comment type="caution">
    <text evidence="2">The sequence shown here is derived from an EMBL/GenBank/DDBJ whole genome shotgun (WGS) entry which is preliminary data.</text>
</comment>
<dbReference type="Pfam" id="PF20613">
    <property type="entry name" value="HipA_2"/>
    <property type="match status" value="1"/>
</dbReference>
<dbReference type="InterPro" id="IPR046748">
    <property type="entry name" value="HipA_2"/>
</dbReference>
<protein>
    <recommendedName>
        <fullName evidence="1">HipA-like kinase domain-containing protein</fullName>
    </recommendedName>
</protein>
<keyword evidence="3" id="KW-1185">Reference proteome</keyword>
<organism evidence="2 3">
    <name type="scientific">Motilibacter peucedani</name>
    <dbReference type="NCBI Taxonomy" id="598650"/>
    <lineage>
        <taxon>Bacteria</taxon>
        <taxon>Bacillati</taxon>
        <taxon>Actinomycetota</taxon>
        <taxon>Actinomycetes</taxon>
        <taxon>Motilibacterales</taxon>
        <taxon>Motilibacteraceae</taxon>
        <taxon>Motilibacter</taxon>
    </lineage>
</organism>
<dbReference type="Proteomes" id="UP000281955">
    <property type="component" value="Unassembled WGS sequence"/>
</dbReference>
<proteinExistence type="predicted"/>
<dbReference type="InParanoid" id="A0A420XM13"/>
<sequence length="265" mass="28501">MSDVPLPTVTATRYLLPLREGGSLPGLVEADDLGTYVVKFRGAGQGPKALVAEVVVGELARRLRLAVPDLVEVELDPAFAPAEPDEEVQDLLRASAGRNLGMDYLPGSLTLDPAADGHLVDPAYAARVLWLDALTLNVDRSWRNPNVLRWHGKPWLIDHGAALYFHHDWSRASGAGTRTYAVAADHVFAGLAGPLADAHAELAPQVDAALLDEVTALVPDAWLAGEPGTPGPDELRARYRDVLLERVASSAAWLPDVEERRAARV</sequence>
<name>A0A420XM13_9ACTN</name>
<evidence type="ECO:0000313" key="2">
    <source>
        <dbReference type="EMBL" id="RKS72409.1"/>
    </source>
</evidence>
<dbReference type="EMBL" id="RBWV01000013">
    <property type="protein sequence ID" value="RKS72409.1"/>
    <property type="molecule type" value="Genomic_DNA"/>
</dbReference>
<dbReference type="OrthoDB" id="9786330at2"/>
<dbReference type="AlphaFoldDB" id="A0A420XM13"/>
<reference evidence="2 3" key="1">
    <citation type="submission" date="2018-10" db="EMBL/GenBank/DDBJ databases">
        <title>Genomic Encyclopedia of Archaeal and Bacterial Type Strains, Phase II (KMG-II): from individual species to whole genera.</title>
        <authorList>
            <person name="Goeker M."/>
        </authorList>
    </citation>
    <scope>NUCLEOTIDE SEQUENCE [LARGE SCALE GENOMIC DNA]</scope>
    <source>
        <strain evidence="2 3">RP-AC37</strain>
    </source>
</reference>